<evidence type="ECO:0000313" key="4">
    <source>
        <dbReference type="Proteomes" id="UP001354989"/>
    </source>
</evidence>
<keyword evidence="3" id="KW-0614">Plasmid</keyword>
<organism evidence="3 4">
    <name type="scientific">Persicobacter psychrovividus</name>
    <dbReference type="NCBI Taxonomy" id="387638"/>
    <lineage>
        <taxon>Bacteria</taxon>
        <taxon>Pseudomonadati</taxon>
        <taxon>Bacteroidota</taxon>
        <taxon>Cytophagia</taxon>
        <taxon>Cytophagales</taxon>
        <taxon>Persicobacteraceae</taxon>
        <taxon>Persicobacter</taxon>
    </lineage>
</organism>
<dbReference type="RefSeq" id="WP_338398767.1">
    <property type="nucleotide sequence ID" value="NZ_AP025294.1"/>
</dbReference>
<accession>A0ABN6LI26</accession>
<sequence length="290" mass="31816">MILPLYQGLPPNSTEIKGGEIQEQSDQILKISNIQQPTIEVCLPPADLATGEAVVICPGGGYWILAYDIEGTDIAETLNKKGIAAIILKYRLPTSHQSKIRHQSSLLDAQRAIRMVRQHATAWHINPQKVGIMGFSAGGHLASTAATQFDEGNPEAIKLVDRYSSRPDFSLLIYPVISFHDQYTHQGSRKALLGENENDESLQLKFSAERNVTTNTPPAFLVHSTDDTGVPCENSINYFNACRKNNIDAELHLFPVGGHGFGLGKAYPGLDSWTDLAIEFIHRVTSTAPQ</sequence>
<dbReference type="InterPro" id="IPR049492">
    <property type="entry name" value="BD-FAE-like_dom"/>
</dbReference>
<proteinExistence type="predicted"/>
<dbReference type="PANTHER" id="PTHR48081">
    <property type="entry name" value="AB HYDROLASE SUPERFAMILY PROTEIN C4A8.06C"/>
    <property type="match status" value="1"/>
</dbReference>
<keyword evidence="4" id="KW-1185">Reference proteome</keyword>
<evidence type="ECO:0000256" key="1">
    <source>
        <dbReference type="ARBA" id="ARBA00022801"/>
    </source>
</evidence>
<dbReference type="Pfam" id="PF20434">
    <property type="entry name" value="BD-FAE"/>
    <property type="match status" value="1"/>
</dbReference>
<dbReference type="InterPro" id="IPR029058">
    <property type="entry name" value="AB_hydrolase_fold"/>
</dbReference>
<keyword evidence="1" id="KW-0378">Hydrolase</keyword>
<dbReference type="EMBL" id="AP025294">
    <property type="protein sequence ID" value="BDD01172.1"/>
    <property type="molecule type" value="Genomic_DNA"/>
</dbReference>
<dbReference type="Proteomes" id="UP001354989">
    <property type="component" value="Plasmid pPP2"/>
</dbReference>
<dbReference type="PANTHER" id="PTHR48081:SF6">
    <property type="entry name" value="PEPTIDASE S9 PROLYL OLIGOPEPTIDASE CATALYTIC DOMAIN-CONTAINING PROTEIN"/>
    <property type="match status" value="1"/>
</dbReference>
<protein>
    <recommendedName>
        <fullName evidence="2">BD-FAE-like domain-containing protein</fullName>
    </recommendedName>
</protein>
<feature type="domain" description="BD-FAE-like" evidence="2">
    <location>
        <begin position="42"/>
        <end position="237"/>
    </location>
</feature>
<geneLocation type="plasmid" evidence="3 4">
    <name>pPP2</name>
</geneLocation>
<reference evidence="3 4" key="1">
    <citation type="submission" date="2021-12" db="EMBL/GenBank/DDBJ databases">
        <title>Genome sequencing of bacteria with rrn-lacking chromosome and rrn-plasmid.</title>
        <authorList>
            <person name="Anda M."/>
            <person name="Iwasaki W."/>
        </authorList>
    </citation>
    <scope>NUCLEOTIDE SEQUENCE [LARGE SCALE GENOMIC DNA]</scope>
    <source>
        <strain evidence="3 4">NBRC 101262</strain>
        <plasmid evidence="3 4">pPP2</plasmid>
    </source>
</reference>
<dbReference type="SUPFAM" id="SSF53474">
    <property type="entry name" value="alpha/beta-Hydrolases"/>
    <property type="match status" value="1"/>
</dbReference>
<evidence type="ECO:0000259" key="2">
    <source>
        <dbReference type="Pfam" id="PF20434"/>
    </source>
</evidence>
<name>A0ABN6LI26_9BACT</name>
<dbReference type="Gene3D" id="3.40.50.1820">
    <property type="entry name" value="alpha/beta hydrolase"/>
    <property type="match status" value="1"/>
</dbReference>
<gene>
    <name evidence="3" type="ORF">PEPS_34520</name>
</gene>
<dbReference type="InterPro" id="IPR050300">
    <property type="entry name" value="GDXG_lipolytic_enzyme"/>
</dbReference>
<evidence type="ECO:0000313" key="3">
    <source>
        <dbReference type="EMBL" id="BDD01172.1"/>
    </source>
</evidence>